<evidence type="ECO:0000256" key="1">
    <source>
        <dbReference type="ARBA" id="ARBA00022603"/>
    </source>
</evidence>
<dbReference type="AlphaFoldDB" id="A0A448YFS8"/>
<proteinExistence type="inferred from homology"/>
<dbReference type="Gene3D" id="3.40.50.150">
    <property type="entry name" value="Vaccinia Virus protein VP39"/>
    <property type="match status" value="1"/>
</dbReference>
<keyword evidence="3 4" id="KW-0949">S-adenosyl-L-methionine</keyword>
<dbReference type="InterPro" id="IPR029063">
    <property type="entry name" value="SAM-dependent_MTases_sf"/>
</dbReference>
<evidence type="ECO:0000256" key="4">
    <source>
        <dbReference type="HAMAP-Rule" id="MF_03044"/>
    </source>
</evidence>
<keyword evidence="6" id="KW-1185">Reference proteome</keyword>
<dbReference type="InParanoid" id="A0A448YFS8"/>
<dbReference type="GO" id="GO:0005730">
    <property type="term" value="C:nucleolus"/>
    <property type="evidence" value="ECO:0007669"/>
    <property type="project" value="UniProtKB-SubCell"/>
</dbReference>
<dbReference type="HAMAP" id="MF_03044">
    <property type="entry name" value="BMT2"/>
    <property type="match status" value="1"/>
</dbReference>
<dbReference type="EC" id="2.1.1.-" evidence="4"/>
<evidence type="ECO:0000313" key="5">
    <source>
        <dbReference type="EMBL" id="VEU19739.1"/>
    </source>
</evidence>
<dbReference type="EMBL" id="CAACVR010000001">
    <property type="protein sequence ID" value="VEU19739.1"/>
    <property type="molecule type" value="Genomic_DNA"/>
</dbReference>
<comment type="similarity">
    <text evidence="4">Belongs to the BMT2 family.</text>
</comment>
<dbReference type="PANTHER" id="PTHR21008:SF1">
    <property type="entry name" value="25S RRNA (ADENINE(2142)-N(1))-METHYLTRANSFERASE"/>
    <property type="match status" value="1"/>
</dbReference>
<feature type="binding site" evidence="4">
    <location>
        <position position="132"/>
    </location>
    <ligand>
        <name>S-adenosyl-L-methionine</name>
        <dbReference type="ChEBI" id="CHEBI:59789"/>
    </ligand>
</feature>
<keyword evidence="4" id="KW-0539">Nucleus</keyword>
<dbReference type="Pfam" id="PF11968">
    <property type="entry name" value="Bmt2"/>
    <property type="match status" value="1"/>
</dbReference>
<protein>
    <recommendedName>
        <fullName evidence="4">25S rRNA adenine-N(1) methyltransferase</fullName>
        <ecNumber evidence="4">2.1.1.-</ecNumber>
    </recommendedName>
</protein>
<keyword evidence="2 4" id="KW-0808">Transferase</keyword>
<comment type="function">
    <text evidence="4">S-adenosyl-L-methionine-dependent methyltransferase that specifically methylates the N(1) position of an adenine present in helix 65 in 25S rRNA.</text>
</comment>
<evidence type="ECO:0000256" key="3">
    <source>
        <dbReference type="ARBA" id="ARBA00022691"/>
    </source>
</evidence>
<dbReference type="FunCoup" id="A0A448YFS8">
    <property type="interactions" value="99"/>
</dbReference>
<accession>A0A448YFS8</accession>
<dbReference type="SUPFAM" id="SSF53335">
    <property type="entry name" value="S-adenosyl-L-methionine-dependent methyltransferases"/>
    <property type="match status" value="1"/>
</dbReference>
<dbReference type="InterPro" id="IPR021867">
    <property type="entry name" value="Bmt2/SAMTOR"/>
</dbReference>
<feature type="binding site" evidence="4">
    <location>
        <position position="111"/>
    </location>
    <ligand>
        <name>S-adenosyl-L-methionine</name>
        <dbReference type="ChEBI" id="CHEBI:59789"/>
    </ligand>
</feature>
<comment type="subcellular location">
    <subcellularLocation>
        <location evidence="4">Nucleus</location>
        <location evidence="4">Nucleolus</location>
    </subcellularLocation>
</comment>
<evidence type="ECO:0000313" key="6">
    <source>
        <dbReference type="Proteomes" id="UP000290900"/>
    </source>
</evidence>
<dbReference type="STRING" id="13370.A0A448YFS8"/>
<dbReference type="Proteomes" id="UP000290900">
    <property type="component" value="Unassembled WGS sequence"/>
</dbReference>
<keyword evidence="1 4" id="KW-0489">Methyltransferase</keyword>
<sequence>MSIIGRNSTLFNAYQKEKQKVTANFKLNEMTSQTQISIEKLSSYDLAVMIGTIDGEIAKRGGLEVYQAASIKGQDQKRGGDSSKRMVDWLKEIGIWQTKDMKIKPVALEIGSLSSRNYITSCKIFERITRIDLNSQEPGLIIQQDFFERPLPTKLVERFDLISCSLVVNFVSKPEQRGRMLRRITKFLKEPDDAVGGRCLFFFVIPLPCVKNSRYCDKQRIDEIMKSLGFECRKYHESHKLAYWLLEWKGSNSVDNEYAIGKRELHGGSKRNNFCIIMEAES</sequence>
<evidence type="ECO:0000256" key="2">
    <source>
        <dbReference type="ARBA" id="ARBA00022679"/>
    </source>
</evidence>
<gene>
    <name evidence="4" type="primary">BMT2</name>
    <name evidence="5" type="ORF">BRENAR_LOCUS475</name>
</gene>
<name>A0A448YFS8_BRENA</name>
<organism evidence="5 6">
    <name type="scientific">Brettanomyces naardenensis</name>
    <name type="common">Yeast</name>
    <dbReference type="NCBI Taxonomy" id="13370"/>
    <lineage>
        <taxon>Eukaryota</taxon>
        <taxon>Fungi</taxon>
        <taxon>Dikarya</taxon>
        <taxon>Ascomycota</taxon>
        <taxon>Saccharomycotina</taxon>
        <taxon>Pichiomycetes</taxon>
        <taxon>Pichiales</taxon>
        <taxon>Pichiaceae</taxon>
        <taxon>Brettanomyces</taxon>
    </lineage>
</organism>
<dbReference type="GO" id="GO:0016433">
    <property type="term" value="F:rRNA (adenine) methyltransferase activity"/>
    <property type="evidence" value="ECO:0007669"/>
    <property type="project" value="UniProtKB-UniRule"/>
</dbReference>
<dbReference type="OrthoDB" id="5954793at2759"/>
<reference evidence="5 6" key="1">
    <citation type="submission" date="2018-12" db="EMBL/GenBank/DDBJ databases">
        <authorList>
            <person name="Tiukova I."/>
            <person name="Dainat J."/>
        </authorList>
    </citation>
    <scope>NUCLEOTIDE SEQUENCE [LARGE SCALE GENOMIC DNA]</scope>
</reference>
<dbReference type="PANTHER" id="PTHR21008">
    <property type="entry name" value="S-ADENOSYLMETHIONINE SENSOR UPSTREAM OF MTORC1-RELATED"/>
    <property type="match status" value="1"/>
</dbReference>